<comment type="caution">
    <text evidence="1">The sequence shown here is derived from an EMBL/GenBank/DDBJ whole genome shotgun (WGS) entry which is preliminary data.</text>
</comment>
<dbReference type="RefSeq" id="WP_155446544.1">
    <property type="nucleotide sequence ID" value="NZ_JAOQNR010000015.1"/>
</dbReference>
<evidence type="ECO:0000313" key="1">
    <source>
        <dbReference type="EMBL" id="MTV31863.1"/>
    </source>
</evidence>
<sequence>MFEESAFRLDFSCSIWRLARQRVALSGARRDNIDNRVRSVDHAVAVARRIRLAQWLGRTLSSPYPMLPSENRF</sequence>
<dbReference type="Proteomes" id="UP000439113">
    <property type="component" value="Unassembled WGS sequence"/>
</dbReference>
<reference evidence="1 2" key="1">
    <citation type="submission" date="2019-11" db="EMBL/GenBank/DDBJ databases">
        <title>Whole-genome sequence of a Rhodoblastus acidophilus DSM 142.</title>
        <authorList>
            <person name="Kyndt J.A."/>
            <person name="Meyer T.E."/>
        </authorList>
    </citation>
    <scope>NUCLEOTIDE SEQUENCE [LARGE SCALE GENOMIC DNA]</scope>
    <source>
        <strain evidence="1 2">DSM 142</strain>
    </source>
</reference>
<name>A0A6N8DRQ0_RHOAC</name>
<gene>
    <name evidence="1" type="ORF">GJ654_12795</name>
</gene>
<dbReference type="EMBL" id="WNKS01000011">
    <property type="protein sequence ID" value="MTV31863.1"/>
    <property type="molecule type" value="Genomic_DNA"/>
</dbReference>
<organism evidence="1 2">
    <name type="scientific">Rhodoblastus acidophilus</name>
    <name type="common">Rhodopseudomonas acidophila</name>
    <dbReference type="NCBI Taxonomy" id="1074"/>
    <lineage>
        <taxon>Bacteria</taxon>
        <taxon>Pseudomonadati</taxon>
        <taxon>Pseudomonadota</taxon>
        <taxon>Alphaproteobacteria</taxon>
        <taxon>Hyphomicrobiales</taxon>
        <taxon>Rhodoblastaceae</taxon>
        <taxon>Rhodoblastus</taxon>
    </lineage>
</organism>
<dbReference type="AlphaFoldDB" id="A0A6N8DRQ0"/>
<proteinExistence type="predicted"/>
<protein>
    <submittedName>
        <fullName evidence="1">Uncharacterized protein</fullName>
    </submittedName>
</protein>
<accession>A0A6N8DRQ0</accession>
<evidence type="ECO:0000313" key="2">
    <source>
        <dbReference type="Proteomes" id="UP000439113"/>
    </source>
</evidence>